<name>A0A444WW98_ARAHY</name>
<evidence type="ECO:0000256" key="3">
    <source>
        <dbReference type="ARBA" id="ARBA00060413"/>
    </source>
</evidence>
<evidence type="ECO:0000313" key="6">
    <source>
        <dbReference type="Proteomes" id="UP000289738"/>
    </source>
</evidence>
<comment type="subcellular location">
    <subcellularLocation>
        <location evidence="3">Cytoplasm</location>
        <location evidence="3">Cytoskeleton</location>
        <location evidence="3">Phragmoplast</location>
    </subcellularLocation>
</comment>
<evidence type="ECO:0008006" key="7">
    <source>
        <dbReference type="Google" id="ProtNLM"/>
    </source>
</evidence>
<dbReference type="PANTHER" id="PTHR22599">
    <property type="entry name" value="MPS ONE BINDER KINASE ACTIVATOR-LIKE MOB"/>
    <property type="match status" value="1"/>
</dbReference>
<sequence>MLWLPKTLWKYKLQMIIKGLFRRYKRWNPVHPTYGAFWGMGVGVGCGVGWGPGFGPEVIGYVGSGCGIGFNVGFTLAGFGIGLPANFIFEAPYNVIMATRNSALEIARSKGFNAPCNGWTINLSCVFDLQREASDKLRHFRERRLSVKGFDFLSMKNDLSLLATSACNSMRTFHDQLSSRRGITLPLENQMSYFEARIPKATSGERNRSRKSKQHLSEPEPEPEPEPSHEPLWSRQVYSPRCFTHILFDLTNCNRNQRTFRPKKSAPSGSKGAQLRQHIDATLGSGNLREAVKLPPGEDLNEWLAVNTVDFFNQVNLLYGTLTEFCTPENCRTMSAGPKYEYRWADGVQIKKPIEVSAPKYVEYLMDWIEGQLDDESIFPQKLGAPFPPNFKDVVKTIFKRLFRVYAHIYHSHFQKIVSLKEEAHLNTCFKHFILFTCEFGLIDKKELAPLQELIESIVVPY</sequence>
<accession>A0A444WW98</accession>
<evidence type="ECO:0000256" key="4">
    <source>
        <dbReference type="SAM" id="MobiDB-lite"/>
    </source>
</evidence>
<dbReference type="Gene3D" id="1.20.140.30">
    <property type="entry name" value="MOB kinase activator"/>
    <property type="match status" value="1"/>
</dbReference>
<dbReference type="GO" id="GO:0009524">
    <property type="term" value="C:phragmoplast"/>
    <property type="evidence" value="ECO:0007669"/>
    <property type="project" value="UniProtKB-SubCell"/>
</dbReference>
<dbReference type="STRING" id="3818.A0A444WW98"/>
<keyword evidence="6" id="KW-1185">Reference proteome</keyword>
<keyword evidence="2" id="KW-0206">Cytoskeleton</keyword>
<dbReference type="EMBL" id="SDMP01000020">
    <property type="protein sequence ID" value="RYQ81680.1"/>
    <property type="molecule type" value="Genomic_DNA"/>
</dbReference>
<proteinExistence type="predicted"/>
<evidence type="ECO:0000313" key="5">
    <source>
        <dbReference type="EMBL" id="RYQ81680.1"/>
    </source>
</evidence>
<dbReference type="Pfam" id="PF03637">
    <property type="entry name" value="Mob1_phocein"/>
    <property type="match status" value="1"/>
</dbReference>
<dbReference type="InterPro" id="IPR036703">
    <property type="entry name" value="MOB_kinase_act_sf"/>
</dbReference>
<comment type="caution">
    <text evidence="5">The sequence shown here is derived from an EMBL/GenBank/DDBJ whole genome shotgun (WGS) entry which is preliminary data.</text>
</comment>
<evidence type="ECO:0000256" key="2">
    <source>
        <dbReference type="ARBA" id="ARBA00023212"/>
    </source>
</evidence>
<dbReference type="FunFam" id="1.20.140.30:FF:000001">
    <property type="entry name" value="MOB kinase activator 1A"/>
    <property type="match status" value="1"/>
</dbReference>
<keyword evidence="1" id="KW-0963">Cytoplasm</keyword>
<organism evidence="5 6">
    <name type="scientific">Arachis hypogaea</name>
    <name type="common">Peanut</name>
    <dbReference type="NCBI Taxonomy" id="3818"/>
    <lineage>
        <taxon>Eukaryota</taxon>
        <taxon>Viridiplantae</taxon>
        <taxon>Streptophyta</taxon>
        <taxon>Embryophyta</taxon>
        <taxon>Tracheophyta</taxon>
        <taxon>Spermatophyta</taxon>
        <taxon>Magnoliopsida</taxon>
        <taxon>eudicotyledons</taxon>
        <taxon>Gunneridae</taxon>
        <taxon>Pentapetalae</taxon>
        <taxon>rosids</taxon>
        <taxon>fabids</taxon>
        <taxon>Fabales</taxon>
        <taxon>Fabaceae</taxon>
        <taxon>Papilionoideae</taxon>
        <taxon>50 kb inversion clade</taxon>
        <taxon>dalbergioids sensu lato</taxon>
        <taxon>Dalbergieae</taxon>
        <taxon>Pterocarpus clade</taxon>
        <taxon>Arachis</taxon>
    </lineage>
</organism>
<dbReference type="AlphaFoldDB" id="A0A444WW98"/>
<dbReference type="SMART" id="SM01388">
    <property type="entry name" value="Mob1_phocein"/>
    <property type="match status" value="1"/>
</dbReference>
<dbReference type="InterPro" id="IPR005301">
    <property type="entry name" value="MOB_kinase_act_fam"/>
</dbReference>
<dbReference type="SUPFAM" id="SSF101152">
    <property type="entry name" value="Mob1/phocein"/>
    <property type="match status" value="1"/>
</dbReference>
<feature type="region of interest" description="Disordered" evidence="4">
    <location>
        <begin position="198"/>
        <end position="231"/>
    </location>
</feature>
<protein>
    <recommendedName>
        <fullName evidence="7">MOB kinase activator-like</fullName>
    </recommendedName>
</protein>
<gene>
    <name evidence="5" type="ORF">Ahy_B10g100306</name>
</gene>
<evidence type="ECO:0000256" key="1">
    <source>
        <dbReference type="ARBA" id="ARBA00022490"/>
    </source>
</evidence>
<dbReference type="Proteomes" id="UP000289738">
    <property type="component" value="Chromosome B10"/>
</dbReference>
<reference evidence="5 6" key="1">
    <citation type="submission" date="2019-01" db="EMBL/GenBank/DDBJ databases">
        <title>Sequencing of cultivated peanut Arachis hypogaea provides insights into genome evolution and oil improvement.</title>
        <authorList>
            <person name="Chen X."/>
        </authorList>
    </citation>
    <scope>NUCLEOTIDE SEQUENCE [LARGE SCALE GENOMIC DNA]</scope>
    <source>
        <strain evidence="6">cv. Fuhuasheng</strain>
        <tissue evidence="5">Leaves</tissue>
    </source>
</reference>